<name>A0A6J6PY44_9ZZZZ</name>
<dbReference type="GO" id="GO:0008839">
    <property type="term" value="F:4-hydroxy-tetrahydrodipicolinate reductase"/>
    <property type="evidence" value="ECO:0007669"/>
    <property type="project" value="InterPro"/>
</dbReference>
<evidence type="ECO:0000259" key="4">
    <source>
        <dbReference type="Pfam" id="PF19328"/>
    </source>
</evidence>
<evidence type="ECO:0000313" key="5">
    <source>
        <dbReference type="EMBL" id="CAB4703687.1"/>
    </source>
</evidence>
<dbReference type="EMBL" id="CAEZXS010000124">
    <property type="protein sequence ID" value="CAB4703687.1"/>
    <property type="molecule type" value="Genomic_DNA"/>
</dbReference>
<feature type="domain" description="2,4-diaminopentanoate dehydrogenase C-terminal" evidence="4">
    <location>
        <begin position="143"/>
        <end position="346"/>
    </location>
</feature>
<keyword evidence="2" id="KW-0560">Oxidoreductase</keyword>
<dbReference type="Pfam" id="PF01113">
    <property type="entry name" value="DapB_N"/>
    <property type="match status" value="1"/>
</dbReference>
<protein>
    <submittedName>
        <fullName evidence="5">Unannotated protein</fullName>
    </submittedName>
</protein>
<dbReference type="GO" id="GO:0009089">
    <property type="term" value="P:lysine biosynthetic process via diaminopimelate"/>
    <property type="evidence" value="ECO:0007669"/>
    <property type="project" value="InterPro"/>
</dbReference>
<accession>A0A6J6PY44</accession>
<feature type="domain" description="Dihydrodipicolinate reductase N-terminal" evidence="3">
    <location>
        <begin position="10"/>
        <end position="72"/>
    </location>
</feature>
<gene>
    <name evidence="5" type="ORF">UFOPK2582_01067</name>
</gene>
<dbReference type="SUPFAM" id="SSF51735">
    <property type="entry name" value="NAD(P)-binding Rossmann-fold domains"/>
    <property type="match status" value="1"/>
</dbReference>
<evidence type="ECO:0000256" key="2">
    <source>
        <dbReference type="ARBA" id="ARBA00023002"/>
    </source>
</evidence>
<dbReference type="InterPro" id="IPR036291">
    <property type="entry name" value="NAD(P)-bd_dom_sf"/>
</dbReference>
<dbReference type="InterPro" id="IPR000846">
    <property type="entry name" value="DapB_N"/>
</dbReference>
<evidence type="ECO:0000259" key="3">
    <source>
        <dbReference type="Pfam" id="PF01113"/>
    </source>
</evidence>
<proteinExistence type="predicted"/>
<keyword evidence="1" id="KW-0521">NADP</keyword>
<dbReference type="CDD" id="cd24146">
    <property type="entry name" value="nat-AmDH_N_like"/>
    <property type="match status" value="1"/>
</dbReference>
<dbReference type="InterPro" id="IPR045760">
    <property type="entry name" value="DAP_DH_C"/>
</dbReference>
<dbReference type="AlphaFoldDB" id="A0A6J6PY44"/>
<organism evidence="5">
    <name type="scientific">freshwater metagenome</name>
    <dbReference type="NCBI Taxonomy" id="449393"/>
    <lineage>
        <taxon>unclassified sequences</taxon>
        <taxon>metagenomes</taxon>
        <taxon>ecological metagenomes</taxon>
    </lineage>
</organism>
<sequence length="354" mass="37471">MTYRVIQWSTGNVGHHATRLIANHPDLELVGLWVHSPDKVGKDAGELVGIEPLGVAATNDIDELLSLGADCVCYTATADLRPTEAIDDMARILASGTNVVSSSVVPLIYPGHLALDMRRPLEDACIEGGTSCFTSGIDPGFANDLLPLVLTGTCEYVDTVRVMEIVNYDTYAQPEVLFGTMGFGQSLEDTPLLLTPGVLSFAWGGVVKAIAAGLGVEVTELREVHERVPATERLDLGFGVIEVGTTAGIRFEVQGIVNGEAKIILEHVTRLHDDIAPDWPQPAGHSGYRVIVTGNPNYTLDLQMMGDDGDHNTAGLVGTAGRIVNAIPAVCAAKPGLLSVLDLPLVSGKGTMRS</sequence>
<dbReference type="Gene3D" id="3.40.50.720">
    <property type="entry name" value="NAD(P)-binding Rossmann-like Domain"/>
    <property type="match status" value="1"/>
</dbReference>
<dbReference type="Pfam" id="PF19328">
    <property type="entry name" value="DAP_DH_C"/>
    <property type="match status" value="1"/>
</dbReference>
<reference evidence="5" key="1">
    <citation type="submission" date="2020-05" db="EMBL/GenBank/DDBJ databases">
        <authorList>
            <person name="Chiriac C."/>
            <person name="Salcher M."/>
            <person name="Ghai R."/>
            <person name="Kavagutti S V."/>
        </authorList>
    </citation>
    <scope>NUCLEOTIDE SEQUENCE</scope>
</reference>
<evidence type="ECO:0000256" key="1">
    <source>
        <dbReference type="ARBA" id="ARBA00022857"/>
    </source>
</evidence>